<evidence type="ECO:0000313" key="8">
    <source>
        <dbReference type="EMBL" id="CAF1149910.1"/>
    </source>
</evidence>
<comment type="caution">
    <text evidence="8">The sequence shown here is derived from an EMBL/GenBank/DDBJ whole genome shotgun (WGS) entry which is preliminary data.</text>
</comment>
<gene>
    <name evidence="8" type="ORF">BJG266_LOCUS24031</name>
    <name evidence="9" type="ORF">QVE165_LOCUS46208</name>
</gene>
<dbReference type="EMBL" id="CAJNOI010000167">
    <property type="protein sequence ID" value="CAF1149910.1"/>
    <property type="molecule type" value="Genomic_DNA"/>
</dbReference>
<proteinExistence type="predicted"/>
<dbReference type="InterPro" id="IPR000058">
    <property type="entry name" value="Znf_AN1"/>
</dbReference>
<dbReference type="PROSITE" id="PS51039">
    <property type="entry name" value="ZF_AN1"/>
    <property type="match status" value="1"/>
</dbReference>
<dbReference type="GO" id="GO:0045047">
    <property type="term" value="P:protein targeting to ER"/>
    <property type="evidence" value="ECO:0007669"/>
    <property type="project" value="TreeGrafter"/>
</dbReference>
<dbReference type="AlphaFoldDB" id="A0A814SM15"/>
<evidence type="ECO:0000313" key="11">
    <source>
        <dbReference type="Proteomes" id="UP000663877"/>
    </source>
</evidence>
<organism evidence="8 11">
    <name type="scientific">Adineta steineri</name>
    <dbReference type="NCBI Taxonomy" id="433720"/>
    <lineage>
        <taxon>Eukaryota</taxon>
        <taxon>Metazoa</taxon>
        <taxon>Spiralia</taxon>
        <taxon>Gnathifera</taxon>
        <taxon>Rotifera</taxon>
        <taxon>Eurotatoria</taxon>
        <taxon>Bdelloidea</taxon>
        <taxon>Adinetida</taxon>
        <taxon>Adinetidae</taxon>
        <taxon>Adineta</taxon>
    </lineage>
</organism>
<keyword evidence="3 5" id="KW-0863">Zinc-finger</keyword>
<keyword evidence="1" id="KW-0479">Metal-binding</keyword>
<dbReference type="Pfam" id="PF01428">
    <property type="entry name" value="zf-AN1"/>
    <property type="match status" value="1"/>
</dbReference>
<keyword evidence="2" id="KW-0677">Repeat</keyword>
<dbReference type="InterPro" id="IPR057357">
    <property type="entry name" value="Znf-C2H2_ZFAND2A/B"/>
</dbReference>
<dbReference type="PANTHER" id="PTHR14677">
    <property type="entry name" value="ARSENITE INDUCUBLE RNA ASSOCIATED PROTEIN AIP-1-RELATED"/>
    <property type="match status" value="1"/>
</dbReference>
<evidence type="ECO:0000259" key="7">
    <source>
        <dbReference type="PROSITE" id="PS51039"/>
    </source>
</evidence>
<accession>A0A814SM15</accession>
<dbReference type="PANTHER" id="PTHR14677:SF20">
    <property type="entry name" value="ZINC FINGER AN1-TYPE CONTAINING 2A-RELATED"/>
    <property type="match status" value="1"/>
</dbReference>
<dbReference type="Pfam" id="PF25403">
    <property type="entry name" value="zf-C2H2_ZFAND2"/>
    <property type="match status" value="1"/>
</dbReference>
<reference evidence="8" key="1">
    <citation type="submission" date="2021-02" db="EMBL/GenBank/DDBJ databases">
        <authorList>
            <person name="Nowell W R."/>
        </authorList>
    </citation>
    <scope>NUCLEOTIDE SEQUENCE</scope>
</reference>
<sequence>MKCDACSAIFCNDHIKYDEHQCPSSHRKNIQIPICPLCNQAVSYEYRDQSRDHAVSAHIDRDCKSKKREKVYSNKCSIPSCKQREVIQVKCDICLKTYCLRHRFPDDHQCQQMKNTPVTTSKPLPTKVSSNQRTQEEDDYLLAKALQESEREESQRNRTHQTTTTATNNSASSADKKTCSIQ</sequence>
<dbReference type="Proteomes" id="UP000663832">
    <property type="component" value="Unassembled WGS sequence"/>
</dbReference>
<name>A0A814SM15_9BILA</name>
<dbReference type="GO" id="GO:0008270">
    <property type="term" value="F:zinc ion binding"/>
    <property type="evidence" value="ECO:0007669"/>
    <property type="project" value="UniProtKB-KW"/>
</dbReference>
<dbReference type="InterPro" id="IPR035896">
    <property type="entry name" value="AN1-like_Znf"/>
</dbReference>
<dbReference type="SUPFAM" id="SSF118310">
    <property type="entry name" value="AN1-like Zinc finger"/>
    <property type="match status" value="2"/>
</dbReference>
<keyword evidence="4" id="KW-0862">Zinc</keyword>
<dbReference type="GO" id="GO:0043161">
    <property type="term" value="P:proteasome-mediated ubiquitin-dependent protein catabolic process"/>
    <property type="evidence" value="ECO:0007669"/>
    <property type="project" value="TreeGrafter"/>
</dbReference>
<dbReference type="EMBL" id="CAJNOM010000678">
    <property type="protein sequence ID" value="CAF1539511.1"/>
    <property type="molecule type" value="Genomic_DNA"/>
</dbReference>
<dbReference type="Gene3D" id="4.10.1110.10">
    <property type="entry name" value="AN1-like Zinc finger"/>
    <property type="match status" value="1"/>
</dbReference>
<dbReference type="Proteomes" id="UP000663877">
    <property type="component" value="Unassembled WGS sequence"/>
</dbReference>
<evidence type="ECO:0000256" key="1">
    <source>
        <dbReference type="ARBA" id="ARBA00022723"/>
    </source>
</evidence>
<feature type="compositionally biased region" description="Low complexity" evidence="6">
    <location>
        <begin position="162"/>
        <end position="173"/>
    </location>
</feature>
<keyword evidence="10" id="KW-1185">Reference proteome</keyword>
<evidence type="ECO:0000256" key="6">
    <source>
        <dbReference type="SAM" id="MobiDB-lite"/>
    </source>
</evidence>
<dbReference type="PROSITE" id="PS50330">
    <property type="entry name" value="UIM"/>
    <property type="match status" value="1"/>
</dbReference>
<dbReference type="InterPro" id="IPR003903">
    <property type="entry name" value="UIM_dom"/>
</dbReference>
<evidence type="ECO:0000256" key="2">
    <source>
        <dbReference type="ARBA" id="ARBA00022737"/>
    </source>
</evidence>
<evidence type="ECO:0000256" key="4">
    <source>
        <dbReference type="ARBA" id="ARBA00022833"/>
    </source>
</evidence>
<evidence type="ECO:0000313" key="9">
    <source>
        <dbReference type="EMBL" id="CAF1539511.1"/>
    </source>
</evidence>
<feature type="compositionally biased region" description="Polar residues" evidence="6">
    <location>
        <begin position="110"/>
        <end position="133"/>
    </location>
</feature>
<dbReference type="OrthoDB" id="431929at2759"/>
<dbReference type="GO" id="GO:0005783">
    <property type="term" value="C:endoplasmic reticulum"/>
    <property type="evidence" value="ECO:0007669"/>
    <property type="project" value="TreeGrafter"/>
</dbReference>
<dbReference type="SMART" id="SM00154">
    <property type="entry name" value="ZnF_AN1"/>
    <property type="match status" value="1"/>
</dbReference>
<evidence type="ECO:0000256" key="3">
    <source>
        <dbReference type="ARBA" id="ARBA00022771"/>
    </source>
</evidence>
<evidence type="ECO:0000256" key="5">
    <source>
        <dbReference type="PROSITE-ProRule" id="PRU00449"/>
    </source>
</evidence>
<evidence type="ECO:0000313" key="10">
    <source>
        <dbReference type="Proteomes" id="UP000663832"/>
    </source>
</evidence>
<feature type="domain" description="AN1-type" evidence="7">
    <location>
        <begin position="70"/>
        <end position="118"/>
    </location>
</feature>
<feature type="compositionally biased region" description="Basic and acidic residues" evidence="6">
    <location>
        <begin position="147"/>
        <end position="156"/>
    </location>
</feature>
<protein>
    <recommendedName>
        <fullName evidence="7">AN1-type domain-containing protein</fullName>
    </recommendedName>
</protein>
<feature type="region of interest" description="Disordered" evidence="6">
    <location>
        <begin position="110"/>
        <end position="182"/>
    </location>
</feature>